<evidence type="ECO:0000313" key="3">
    <source>
        <dbReference type="Proteomes" id="UP000583800"/>
    </source>
</evidence>
<keyword evidence="1" id="KW-1133">Transmembrane helix</keyword>
<dbReference type="Proteomes" id="UP000583800">
    <property type="component" value="Unassembled WGS sequence"/>
</dbReference>
<keyword evidence="1" id="KW-0472">Membrane</keyword>
<dbReference type="RefSeq" id="WP_185083413.1">
    <property type="nucleotide sequence ID" value="NZ_JACHJB010000001.1"/>
</dbReference>
<feature type="transmembrane region" description="Helical" evidence="1">
    <location>
        <begin position="20"/>
        <end position="41"/>
    </location>
</feature>
<sequence>MTERRTPRACEAPWVFGRGLAAVIALVSATAGTCFEILLVARARAHCLGDLSAGEQFAGTVWVVSRIVAFPVVSGLSALFALSFPLVARLPWLAGRSWPGLVLPAIMVAAALTGPAAMTLYDLATEGTPGGCVLPWWPSWLPS</sequence>
<keyword evidence="1" id="KW-0812">Transmembrane</keyword>
<keyword evidence="3" id="KW-1185">Reference proteome</keyword>
<evidence type="ECO:0000256" key="1">
    <source>
        <dbReference type="SAM" id="Phobius"/>
    </source>
</evidence>
<reference evidence="2 3" key="1">
    <citation type="submission" date="2020-08" db="EMBL/GenBank/DDBJ databases">
        <title>Sequencing the genomes of 1000 actinobacteria strains.</title>
        <authorList>
            <person name="Klenk H.-P."/>
        </authorList>
    </citation>
    <scope>NUCLEOTIDE SEQUENCE [LARGE SCALE GENOMIC DNA]</scope>
    <source>
        <strain evidence="2 3">DSM 45913</strain>
    </source>
</reference>
<evidence type="ECO:0000313" key="2">
    <source>
        <dbReference type="EMBL" id="MBB6345471.1"/>
    </source>
</evidence>
<feature type="transmembrane region" description="Helical" evidence="1">
    <location>
        <begin position="61"/>
        <end position="88"/>
    </location>
</feature>
<feature type="transmembrane region" description="Helical" evidence="1">
    <location>
        <begin position="100"/>
        <end position="121"/>
    </location>
</feature>
<proteinExistence type="predicted"/>
<gene>
    <name evidence="2" type="ORF">FHU36_001980</name>
</gene>
<comment type="caution">
    <text evidence="2">The sequence shown here is derived from an EMBL/GenBank/DDBJ whole genome shotgun (WGS) entry which is preliminary data.</text>
</comment>
<dbReference type="AlphaFoldDB" id="A0A7X0EYA3"/>
<protein>
    <submittedName>
        <fullName evidence="2">Uncharacterized protein</fullName>
    </submittedName>
</protein>
<name>A0A7X0EYA3_9ACTN</name>
<organism evidence="2 3">
    <name type="scientific">Nonomuraea muscovyensis</name>
    <dbReference type="NCBI Taxonomy" id="1124761"/>
    <lineage>
        <taxon>Bacteria</taxon>
        <taxon>Bacillati</taxon>
        <taxon>Actinomycetota</taxon>
        <taxon>Actinomycetes</taxon>
        <taxon>Streptosporangiales</taxon>
        <taxon>Streptosporangiaceae</taxon>
        <taxon>Nonomuraea</taxon>
    </lineage>
</organism>
<dbReference type="EMBL" id="JACHJB010000001">
    <property type="protein sequence ID" value="MBB6345471.1"/>
    <property type="molecule type" value="Genomic_DNA"/>
</dbReference>
<accession>A0A7X0EYA3</accession>